<dbReference type="AlphaFoldDB" id="A0A392VT38"/>
<feature type="non-terminal residue" evidence="2">
    <location>
        <position position="22"/>
    </location>
</feature>
<evidence type="ECO:0000313" key="2">
    <source>
        <dbReference type="EMBL" id="MCI89590.1"/>
    </source>
</evidence>
<accession>A0A392VT38</accession>
<evidence type="ECO:0000313" key="3">
    <source>
        <dbReference type="Proteomes" id="UP000265520"/>
    </source>
</evidence>
<name>A0A392VT38_9FABA</name>
<keyword evidence="3" id="KW-1185">Reference proteome</keyword>
<comment type="caution">
    <text evidence="2">The sequence shown here is derived from an EMBL/GenBank/DDBJ whole genome shotgun (WGS) entry which is preliminary data.</text>
</comment>
<protein>
    <submittedName>
        <fullName evidence="2">Uncharacterized protein</fullName>
    </submittedName>
</protein>
<feature type="region of interest" description="Disordered" evidence="1">
    <location>
        <begin position="1"/>
        <end position="22"/>
    </location>
</feature>
<organism evidence="2 3">
    <name type="scientific">Trifolium medium</name>
    <dbReference type="NCBI Taxonomy" id="97028"/>
    <lineage>
        <taxon>Eukaryota</taxon>
        <taxon>Viridiplantae</taxon>
        <taxon>Streptophyta</taxon>
        <taxon>Embryophyta</taxon>
        <taxon>Tracheophyta</taxon>
        <taxon>Spermatophyta</taxon>
        <taxon>Magnoliopsida</taxon>
        <taxon>eudicotyledons</taxon>
        <taxon>Gunneridae</taxon>
        <taxon>Pentapetalae</taxon>
        <taxon>rosids</taxon>
        <taxon>fabids</taxon>
        <taxon>Fabales</taxon>
        <taxon>Fabaceae</taxon>
        <taxon>Papilionoideae</taxon>
        <taxon>50 kb inversion clade</taxon>
        <taxon>NPAAA clade</taxon>
        <taxon>Hologalegina</taxon>
        <taxon>IRL clade</taxon>
        <taxon>Trifolieae</taxon>
        <taxon>Trifolium</taxon>
    </lineage>
</organism>
<dbReference type="Proteomes" id="UP000265520">
    <property type="component" value="Unassembled WGS sequence"/>
</dbReference>
<proteinExistence type="predicted"/>
<evidence type="ECO:0000256" key="1">
    <source>
        <dbReference type="SAM" id="MobiDB-lite"/>
    </source>
</evidence>
<dbReference type="EMBL" id="LXQA011223462">
    <property type="protein sequence ID" value="MCI89590.1"/>
    <property type="molecule type" value="Genomic_DNA"/>
</dbReference>
<sequence length="22" mass="2291">MKRPVMWSTTARLGSGGEAAAL</sequence>
<reference evidence="2 3" key="1">
    <citation type="journal article" date="2018" name="Front. Plant Sci.">
        <title>Red Clover (Trifolium pratense) and Zigzag Clover (T. medium) - A Picture of Genomic Similarities and Differences.</title>
        <authorList>
            <person name="Dluhosova J."/>
            <person name="Istvanek J."/>
            <person name="Nedelnik J."/>
            <person name="Repkova J."/>
        </authorList>
    </citation>
    <scope>NUCLEOTIDE SEQUENCE [LARGE SCALE GENOMIC DNA]</scope>
    <source>
        <strain evidence="3">cv. 10/8</strain>
        <tissue evidence="2">Leaf</tissue>
    </source>
</reference>